<dbReference type="Gene3D" id="3.40.50.2000">
    <property type="entry name" value="Glycogen Phosphorylase B"/>
    <property type="match status" value="2"/>
</dbReference>
<sequence length="543" mass="59516">MDKLPEIVELLDESGIGLADGEGLLDERERRILIGAVNFHALARPGRTFRITVLRGPRGTMPSLTDDRTRHIEWGDDREVVGSLVVRSTVQTTSGTNPPEGLVDLAVDLGGEPEVASAYHQLPGLMGKVRRSVRFFAPVQFDVLRQYRTDVTEKRYRKREVPKKAPVRITRGTTATGHGATPAIIFGIHWLELGGAERFALETVQLAKEAGFTPIVITDRPSTHPWITRPELDGAIVVPLTHPVSPEQESAFLNGVLSAYDVRGVHLHHSTWLAQRLPWLKSIRPDLPVIDSLHILEWRTGGFVDISVRMTNVIDHHHVISPMLRDYLVGKQGVDPAKVELATLANLTTKGIGQAAAKAKSDDGPFTVAFVGRFTQQKRPYLFLQLAASLKGSASREIRFIVHGDGELAGEVHGLVSRLGLSDVLELRGSDKPVAKTLADADVLVISSDNEGLTLTSFEATAAGVPVVSTDVGSQASLVAEDLLVPRHPYPFISTAAERIRTMINSPEQRKTWLDEQAGKAAAFAKLPDARTWVRDTYEGWLK</sequence>
<dbReference type="Proteomes" id="UP000639606">
    <property type="component" value="Unassembled WGS sequence"/>
</dbReference>
<protein>
    <submittedName>
        <fullName evidence="5">Glycosyl transferase</fullName>
    </submittedName>
</protein>
<gene>
    <name evidence="5" type="ORF">GCM10010185_05630</name>
</gene>
<evidence type="ECO:0000313" key="6">
    <source>
        <dbReference type="Proteomes" id="UP000639606"/>
    </source>
</evidence>
<feature type="domain" description="Glycosyl transferase family 1" evidence="3">
    <location>
        <begin position="357"/>
        <end position="513"/>
    </location>
</feature>
<dbReference type="PANTHER" id="PTHR12526:SF630">
    <property type="entry name" value="GLYCOSYLTRANSFERASE"/>
    <property type="match status" value="1"/>
</dbReference>
<reference evidence="5" key="2">
    <citation type="submission" date="2020-09" db="EMBL/GenBank/DDBJ databases">
        <authorList>
            <person name="Sun Q."/>
            <person name="Ohkuma M."/>
        </authorList>
    </citation>
    <scope>NUCLEOTIDE SEQUENCE</scope>
    <source>
        <strain evidence="5">JCM 3313</strain>
    </source>
</reference>
<reference evidence="5" key="1">
    <citation type="journal article" date="2014" name="Int. J. Syst. Evol. Microbiol.">
        <title>Complete genome sequence of Corynebacterium casei LMG S-19264T (=DSM 44701T), isolated from a smear-ripened cheese.</title>
        <authorList>
            <consortium name="US DOE Joint Genome Institute (JGI-PGF)"/>
            <person name="Walter F."/>
            <person name="Albersmeier A."/>
            <person name="Kalinowski J."/>
            <person name="Ruckert C."/>
        </authorList>
    </citation>
    <scope>NUCLEOTIDE SEQUENCE</scope>
    <source>
        <strain evidence="5">JCM 3313</strain>
    </source>
</reference>
<organism evidence="5 6">
    <name type="scientific">Saccharothrix coeruleofusca</name>
    <dbReference type="NCBI Taxonomy" id="33919"/>
    <lineage>
        <taxon>Bacteria</taxon>
        <taxon>Bacillati</taxon>
        <taxon>Actinomycetota</taxon>
        <taxon>Actinomycetes</taxon>
        <taxon>Pseudonocardiales</taxon>
        <taxon>Pseudonocardiaceae</taxon>
        <taxon>Saccharothrix</taxon>
    </lineage>
</organism>
<evidence type="ECO:0000259" key="4">
    <source>
        <dbReference type="Pfam" id="PF13439"/>
    </source>
</evidence>
<evidence type="ECO:0000259" key="3">
    <source>
        <dbReference type="Pfam" id="PF00534"/>
    </source>
</evidence>
<evidence type="ECO:0000313" key="5">
    <source>
        <dbReference type="EMBL" id="GGP37166.1"/>
    </source>
</evidence>
<dbReference type="EMBL" id="BMRG01000001">
    <property type="protein sequence ID" value="GGP37166.1"/>
    <property type="molecule type" value="Genomic_DNA"/>
</dbReference>
<dbReference type="SUPFAM" id="SSF53756">
    <property type="entry name" value="UDP-Glycosyltransferase/glycogen phosphorylase"/>
    <property type="match status" value="1"/>
</dbReference>
<dbReference type="InterPro" id="IPR028098">
    <property type="entry name" value="Glyco_trans_4-like_N"/>
</dbReference>
<name>A0A918ECN4_9PSEU</name>
<dbReference type="RefSeq" id="WP_189221417.1">
    <property type="nucleotide sequence ID" value="NZ_BMRG01000001.1"/>
</dbReference>
<keyword evidence="2 5" id="KW-0808">Transferase</keyword>
<dbReference type="InterPro" id="IPR001296">
    <property type="entry name" value="Glyco_trans_1"/>
</dbReference>
<evidence type="ECO:0000256" key="2">
    <source>
        <dbReference type="ARBA" id="ARBA00022679"/>
    </source>
</evidence>
<dbReference type="Pfam" id="PF13439">
    <property type="entry name" value="Glyco_transf_4"/>
    <property type="match status" value="1"/>
</dbReference>
<comment type="caution">
    <text evidence="5">The sequence shown here is derived from an EMBL/GenBank/DDBJ whole genome shotgun (WGS) entry which is preliminary data.</text>
</comment>
<keyword evidence="6" id="KW-1185">Reference proteome</keyword>
<dbReference type="GO" id="GO:0016757">
    <property type="term" value="F:glycosyltransferase activity"/>
    <property type="evidence" value="ECO:0007669"/>
    <property type="project" value="UniProtKB-KW"/>
</dbReference>
<dbReference type="Pfam" id="PF00534">
    <property type="entry name" value="Glycos_transf_1"/>
    <property type="match status" value="1"/>
</dbReference>
<keyword evidence="1" id="KW-0328">Glycosyltransferase</keyword>
<dbReference type="AlphaFoldDB" id="A0A918ECN4"/>
<proteinExistence type="predicted"/>
<evidence type="ECO:0000256" key="1">
    <source>
        <dbReference type="ARBA" id="ARBA00022676"/>
    </source>
</evidence>
<accession>A0A918ECN4</accession>
<dbReference type="PANTHER" id="PTHR12526">
    <property type="entry name" value="GLYCOSYLTRANSFERASE"/>
    <property type="match status" value="1"/>
</dbReference>
<feature type="domain" description="Glycosyltransferase subfamily 4-like N-terminal" evidence="4">
    <location>
        <begin position="194"/>
        <end position="340"/>
    </location>
</feature>